<dbReference type="OrthoDB" id="6478865at2759"/>
<feature type="region of interest" description="Disordered" evidence="1">
    <location>
        <begin position="1"/>
        <end position="37"/>
    </location>
</feature>
<evidence type="ECO:0000313" key="3">
    <source>
        <dbReference type="Proteomes" id="UP000192247"/>
    </source>
</evidence>
<protein>
    <recommendedName>
        <fullName evidence="4">Ig-like domain-containing protein</fullName>
    </recommendedName>
</protein>
<dbReference type="InParanoid" id="A0A1V9XH81"/>
<dbReference type="Proteomes" id="UP000192247">
    <property type="component" value="Unassembled WGS sequence"/>
</dbReference>
<proteinExistence type="predicted"/>
<reference evidence="2 3" key="1">
    <citation type="journal article" date="2017" name="Gigascience">
        <title>Draft genome of the honey bee ectoparasitic mite, Tropilaelaps mercedesae, is shaped by the parasitic life history.</title>
        <authorList>
            <person name="Dong X."/>
            <person name="Armstrong S.D."/>
            <person name="Xia D."/>
            <person name="Makepeace B.L."/>
            <person name="Darby A.C."/>
            <person name="Kadowaki T."/>
        </authorList>
    </citation>
    <scope>NUCLEOTIDE SEQUENCE [LARGE SCALE GENOMIC DNA]</scope>
    <source>
        <strain evidence="2">Wuxi-XJTLU</strain>
    </source>
</reference>
<dbReference type="AlphaFoldDB" id="A0A1V9XH81"/>
<keyword evidence="3" id="KW-1185">Reference proteome</keyword>
<name>A0A1V9XH81_9ACAR</name>
<organism evidence="2 3">
    <name type="scientific">Tropilaelaps mercedesae</name>
    <dbReference type="NCBI Taxonomy" id="418985"/>
    <lineage>
        <taxon>Eukaryota</taxon>
        <taxon>Metazoa</taxon>
        <taxon>Ecdysozoa</taxon>
        <taxon>Arthropoda</taxon>
        <taxon>Chelicerata</taxon>
        <taxon>Arachnida</taxon>
        <taxon>Acari</taxon>
        <taxon>Parasitiformes</taxon>
        <taxon>Mesostigmata</taxon>
        <taxon>Gamasina</taxon>
        <taxon>Dermanyssoidea</taxon>
        <taxon>Laelapidae</taxon>
        <taxon>Tropilaelaps</taxon>
    </lineage>
</organism>
<gene>
    <name evidence="2" type="ORF">BIW11_10094</name>
</gene>
<feature type="compositionally biased region" description="Polar residues" evidence="1">
    <location>
        <begin position="8"/>
        <end position="17"/>
    </location>
</feature>
<accession>A0A1V9XH81</accession>
<evidence type="ECO:0008006" key="4">
    <source>
        <dbReference type="Google" id="ProtNLM"/>
    </source>
</evidence>
<evidence type="ECO:0000313" key="2">
    <source>
        <dbReference type="EMBL" id="OQR72887.1"/>
    </source>
</evidence>
<evidence type="ECO:0000256" key="1">
    <source>
        <dbReference type="SAM" id="MobiDB-lite"/>
    </source>
</evidence>
<comment type="caution">
    <text evidence="2">The sequence shown here is derived from an EMBL/GenBank/DDBJ whole genome shotgun (WGS) entry which is preliminary data.</text>
</comment>
<sequence>MHPHSDLGQVSASSDPSPLTRRNFFSDGSSPPPPTGCRAVLRGVSVLAADGHRLSEVGLPSAMRSYRSSGRGGPRRASFVVDCDYEIVPFDTAAKPRLDAGPSPAAVARNSSHLATSSEELRPEFRPSFVVKWFRNDEPVPFYQWIPAIGSRLFHHAYKDFIDEVYKHNDRPMEKFRAVRITRPVRELSGNFSCKLEEPIEDTDASGELKEQTASHNILIYDPPADFEIRLNMSSRQLRCTAWLTGEDVASVQMTMFRQDHDRWEMPLGPRLRLDMAKALVLPSASDSNADLRRETLEARKPVRIEARVPLTSEDVKLLEMDTSRTFTCEIAFSRLRGAVEDRSTWKNDNGSTVNRIFQRSLRLLHESPQPDGGDDEDEMNELPDPAAWSAIGSFAPNFRLAFNAVLFLYIYNVLA</sequence>
<dbReference type="EMBL" id="MNPL01010868">
    <property type="protein sequence ID" value="OQR72887.1"/>
    <property type="molecule type" value="Genomic_DNA"/>
</dbReference>